<comment type="caution">
    <text evidence="2">The sequence shown here is derived from an EMBL/GenBank/DDBJ whole genome shotgun (WGS) entry which is preliminary data.</text>
</comment>
<feature type="transmembrane region" description="Helical" evidence="1">
    <location>
        <begin position="6"/>
        <end position="26"/>
    </location>
</feature>
<name>A0A3A6TXI7_9GAMM</name>
<gene>
    <name evidence="2" type="ORF">D5R81_07890</name>
</gene>
<organism evidence="2 3">
    <name type="scientific">Parashewanella spongiae</name>
    <dbReference type="NCBI Taxonomy" id="342950"/>
    <lineage>
        <taxon>Bacteria</taxon>
        <taxon>Pseudomonadati</taxon>
        <taxon>Pseudomonadota</taxon>
        <taxon>Gammaproteobacteria</taxon>
        <taxon>Alteromonadales</taxon>
        <taxon>Shewanellaceae</taxon>
        <taxon>Parashewanella</taxon>
    </lineage>
</organism>
<protein>
    <submittedName>
        <fullName evidence="2">DUF2909 domain-containing protein</fullName>
    </submittedName>
</protein>
<keyword evidence="1" id="KW-0472">Membrane</keyword>
<dbReference type="EMBL" id="QYYH01000038">
    <property type="protein sequence ID" value="RJY17613.1"/>
    <property type="molecule type" value="Genomic_DNA"/>
</dbReference>
<dbReference type="Pfam" id="PF11137">
    <property type="entry name" value="DUF2909"/>
    <property type="match status" value="1"/>
</dbReference>
<feature type="transmembrane region" description="Helical" evidence="1">
    <location>
        <begin position="46"/>
        <end position="65"/>
    </location>
</feature>
<evidence type="ECO:0000313" key="2">
    <source>
        <dbReference type="EMBL" id="RJY17613.1"/>
    </source>
</evidence>
<keyword evidence="3" id="KW-1185">Reference proteome</keyword>
<dbReference type="AlphaFoldDB" id="A0A3A6TXI7"/>
<dbReference type="RefSeq" id="WP_121853109.1">
    <property type="nucleotide sequence ID" value="NZ_CP037952.1"/>
</dbReference>
<accession>A0A3A6TXI7</accession>
<dbReference type="Proteomes" id="UP000273022">
    <property type="component" value="Unassembled WGS sequence"/>
</dbReference>
<evidence type="ECO:0000256" key="1">
    <source>
        <dbReference type="SAM" id="Phobius"/>
    </source>
</evidence>
<keyword evidence="1" id="KW-0812">Transmembrane</keyword>
<reference evidence="2 3" key="1">
    <citation type="submission" date="2018-09" db="EMBL/GenBank/DDBJ databases">
        <title>Phylogeny of the Shewanellaceae, and recommendation for two new genera, Pseudoshewanella and Parashewanella.</title>
        <authorList>
            <person name="Wang G."/>
        </authorList>
    </citation>
    <scope>NUCLEOTIDE SEQUENCE [LARGE SCALE GENOMIC DNA]</scope>
    <source>
        <strain evidence="2 3">KCTC 22492</strain>
    </source>
</reference>
<sequence>MDTLLLFKLVLVLLLLFIIFNLGRALVIMVKSDNKHPMSHYLGRRVLISALVVVALILAIGFGWLHPNPTPF</sequence>
<evidence type="ECO:0000313" key="3">
    <source>
        <dbReference type="Proteomes" id="UP000273022"/>
    </source>
</evidence>
<keyword evidence="1" id="KW-1133">Transmembrane helix</keyword>
<proteinExistence type="predicted"/>
<dbReference type="InterPro" id="IPR021313">
    <property type="entry name" value="DUF2909"/>
</dbReference>